<organism evidence="1">
    <name type="scientific">Salix viminalis</name>
    <name type="common">Common osier</name>
    <name type="synonym">Basket willow</name>
    <dbReference type="NCBI Taxonomy" id="40686"/>
    <lineage>
        <taxon>Eukaryota</taxon>
        <taxon>Viridiplantae</taxon>
        <taxon>Streptophyta</taxon>
        <taxon>Embryophyta</taxon>
        <taxon>Tracheophyta</taxon>
        <taxon>Spermatophyta</taxon>
        <taxon>Magnoliopsida</taxon>
        <taxon>eudicotyledons</taxon>
        <taxon>Gunneridae</taxon>
        <taxon>Pentapetalae</taxon>
        <taxon>rosids</taxon>
        <taxon>fabids</taxon>
        <taxon>Malpighiales</taxon>
        <taxon>Salicaceae</taxon>
        <taxon>Saliceae</taxon>
        <taxon>Salix</taxon>
    </lineage>
</organism>
<dbReference type="EMBL" id="CAADRP010000313">
    <property type="protein sequence ID" value="VFU26531.1"/>
    <property type="molecule type" value="Genomic_DNA"/>
</dbReference>
<reference evidence="1" key="1">
    <citation type="submission" date="2019-03" db="EMBL/GenBank/DDBJ databases">
        <authorList>
            <person name="Mank J."/>
            <person name="Almeida P."/>
        </authorList>
    </citation>
    <scope>NUCLEOTIDE SEQUENCE</scope>
    <source>
        <strain evidence="1">78183</strain>
    </source>
</reference>
<protein>
    <submittedName>
        <fullName evidence="1">Uncharacterized protein</fullName>
    </submittedName>
</protein>
<dbReference type="AlphaFoldDB" id="A0A6N2KDS9"/>
<proteinExistence type="predicted"/>
<accession>A0A6N2KDS9</accession>
<sequence>MTAQQGFLIFSFKTNGTHSVMEKRSWMTGEDHYPPIMAPLFFFNKNKISKVVTWDCTVRSLHMERSSIKEIFYQLSIGGIIDDRQSHIGTFSMPIYNFNQNKFLEGKSATLD</sequence>
<name>A0A6N2KDS9_SALVM</name>
<evidence type="ECO:0000313" key="1">
    <source>
        <dbReference type="EMBL" id="VFU26531.1"/>
    </source>
</evidence>
<gene>
    <name evidence="1" type="ORF">SVIM_LOCUS71402</name>
</gene>